<accession>B8IU78</accession>
<dbReference type="GO" id="GO:0000160">
    <property type="term" value="P:phosphorelay signal transduction system"/>
    <property type="evidence" value="ECO:0007669"/>
    <property type="project" value="InterPro"/>
</dbReference>
<dbReference type="STRING" id="460265.Mnod_0073"/>
<sequence length="128" mass="14149">MGQAIFSRGIALVVEDDPHLRDLAAALLEETDLRVVEAASGEEALDYLRERADEVAFVFADVRLPNLVDGVDLARMIALKWPWIRMVVTSGAAGDRIDYLPRSATYMPKPWRALDVLVAAEQAIARNS</sequence>
<dbReference type="InterPro" id="IPR011006">
    <property type="entry name" value="CheY-like_superfamily"/>
</dbReference>
<dbReference type="PANTHER" id="PTHR44591:SF21">
    <property type="entry name" value="TWO-COMPONENT RESPONSE REGULATOR"/>
    <property type="match status" value="1"/>
</dbReference>
<evidence type="ECO:0000256" key="2">
    <source>
        <dbReference type="PROSITE-ProRule" id="PRU00169"/>
    </source>
</evidence>
<protein>
    <submittedName>
        <fullName evidence="4">Response regulator receiver protein</fullName>
    </submittedName>
</protein>
<name>B8IU78_METNO</name>
<feature type="modified residue" description="4-aspartylphosphate" evidence="2">
    <location>
        <position position="61"/>
    </location>
</feature>
<dbReference type="eggNOG" id="COG0784">
    <property type="taxonomic scope" value="Bacteria"/>
</dbReference>
<keyword evidence="1 2" id="KW-0597">Phosphoprotein</keyword>
<dbReference type="Proteomes" id="UP000008207">
    <property type="component" value="Chromosome"/>
</dbReference>
<feature type="domain" description="Response regulatory" evidence="3">
    <location>
        <begin position="10"/>
        <end position="124"/>
    </location>
</feature>
<dbReference type="CDD" id="cd00156">
    <property type="entry name" value="REC"/>
    <property type="match status" value="1"/>
</dbReference>
<evidence type="ECO:0000256" key="1">
    <source>
        <dbReference type="ARBA" id="ARBA00022553"/>
    </source>
</evidence>
<dbReference type="KEGG" id="mno:Mnod_0073"/>
<dbReference type="InterPro" id="IPR050595">
    <property type="entry name" value="Bact_response_regulator"/>
</dbReference>
<dbReference type="Pfam" id="PF00072">
    <property type="entry name" value="Response_reg"/>
    <property type="match status" value="1"/>
</dbReference>
<dbReference type="Gene3D" id="3.40.50.2300">
    <property type="match status" value="1"/>
</dbReference>
<evidence type="ECO:0000259" key="3">
    <source>
        <dbReference type="PROSITE" id="PS50110"/>
    </source>
</evidence>
<gene>
    <name evidence="4" type="ordered locus">Mnod_0073</name>
</gene>
<keyword evidence="5" id="KW-1185">Reference proteome</keyword>
<organism evidence="4 5">
    <name type="scientific">Methylobacterium nodulans (strain LMG 21967 / CNCM I-2342 / ORS 2060)</name>
    <dbReference type="NCBI Taxonomy" id="460265"/>
    <lineage>
        <taxon>Bacteria</taxon>
        <taxon>Pseudomonadati</taxon>
        <taxon>Pseudomonadota</taxon>
        <taxon>Alphaproteobacteria</taxon>
        <taxon>Hyphomicrobiales</taxon>
        <taxon>Methylobacteriaceae</taxon>
        <taxon>Methylobacterium</taxon>
    </lineage>
</organism>
<dbReference type="HOGENOM" id="CLU_000445_69_8_5"/>
<dbReference type="RefSeq" id="WP_012634362.1">
    <property type="nucleotide sequence ID" value="NC_011894.1"/>
</dbReference>
<proteinExistence type="predicted"/>
<dbReference type="EMBL" id="CP001349">
    <property type="protein sequence ID" value="ACL55123.1"/>
    <property type="molecule type" value="Genomic_DNA"/>
</dbReference>
<evidence type="ECO:0000313" key="5">
    <source>
        <dbReference type="Proteomes" id="UP000008207"/>
    </source>
</evidence>
<dbReference type="OrthoDB" id="8018258at2"/>
<dbReference type="PANTHER" id="PTHR44591">
    <property type="entry name" value="STRESS RESPONSE REGULATOR PROTEIN 1"/>
    <property type="match status" value="1"/>
</dbReference>
<dbReference type="InterPro" id="IPR001789">
    <property type="entry name" value="Sig_transdc_resp-reg_receiver"/>
</dbReference>
<evidence type="ECO:0000313" key="4">
    <source>
        <dbReference type="EMBL" id="ACL55123.1"/>
    </source>
</evidence>
<dbReference type="AlphaFoldDB" id="B8IU78"/>
<dbReference type="PROSITE" id="PS50110">
    <property type="entry name" value="RESPONSE_REGULATORY"/>
    <property type="match status" value="1"/>
</dbReference>
<dbReference type="SMART" id="SM00448">
    <property type="entry name" value="REC"/>
    <property type="match status" value="1"/>
</dbReference>
<dbReference type="SUPFAM" id="SSF52172">
    <property type="entry name" value="CheY-like"/>
    <property type="match status" value="1"/>
</dbReference>
<reference evidence="4 5" key="1">
    <citation type="submission" date="2009-01" db="EMBL/GenBank/DDBJ databases">
        <title>Complete sequence of chromosome of Methylobacterium nodulans ORS 2060.</title>
        <authorList>
            <consortium name="US DOE Joint Genome Institute"/>
            <person name="Lucas S."/>
            <person name="Copeland A."/>
            <person name="Lapidus A."/>
            <person name="Glavina del Rio T."/>
            <person name="Dalin E."/>
            <person name="Tice H."/>
            <person name="Bruce D."/>
            <person name="Goodwin L."/>
            <person name="Pitluck S."/>
            <person name="Sims D."/>
            <person name="Brettin T."/>
            <person name="Detter J.C."/>
            <person name="Han C."/>
            <person name="Larimer F."/>
            <person name="Land M."/>
            <person name="Hauser L."/>
            <person name="Kyrpides N."/>
            <person name="Ivanova N."/>
            <person name="Marx C.J."/>
            <person name="Richardson P."/>
        </authorList>
    </citation>
    <scope>NUCLEOTIDE SEQUENCE [LARGE SCALE GENOMIC DNA]</scope>
    <source>
        <strain evidence="5">LMG 21967 / CNCM I-2342 / ORS 2060</strain>
    </source>
</reference>